<dbReference type="CDD" id="cd01610">
    <property type="entry name" value="PAP2_like"/>
    <property type="match status" value="1"/>
</dbReference>
<dbReference type="KEGG" id="psym:J1N51_07350"/>
<proteinExistence type="predicted"/>
<dbReference type="GO" id="GO:0005886">
    <property type="term" value="C:plasma membrane"/>
    <property type="evidence" value="ECO:0007669"/>
    <property type="project" value="UniProtKB-SubCell"/>
</dbReference>
<name>A0A975D969_9GAMM</name>
<evidence type="ECO:0000256" key="7">
    <source>
        <dbReference type="ARBA" id="ARBA00023136"/>
    </source>
</evidence>
<sequence length="190" mass="21368">MAEGIRESKLQQLDTHLFYWLNKWSKDPIKHASVWISKTGDGPCYLAIGILLWWFGEITGERFFFSALMAYAFELPIYLILKNLIKRHRPFNKLTAFRSHISPSDKFSMPSGHTAAAFLFATLIMTFYPTFSQIAFCWASLVGISRVFLGVHFPGDVVVGATLGVVSALLGIDIVSGFYSEMYSEIHSGI</sequence>
<dbReference type="EC" id="3.6.1.27" evidence="2"/>
<evidence type="ECO:0000256" key="10">
    <source>
        <dbReference type="SAM" id="Phobius"/>
    </source>
</evidence>
<evidence type="ECO:0000256" key="6">
    <source>
        <dbReference type="ARBA" id="ARBA00022989"/>
    </source>
</evidence>
<evidence type="ECO:0000256" key="4">
    <source>
        <dbReference type="ARBA" id="ARBA00022692"/>
    </source>
</evidence>
<comment type="catalytic activity">
    <reaction evidence="9">
        <text>di-trans,octa-cis-undecaprenyl diphosphate + H2O = di-trans,octa-cis-undecaprenyl phosphate + phosphate + H(+)</text>
        <dbReference type="Rhea" id="RHEA:28094"/>
        <dbReference type="ChEBI" id="CHEBI:15377"/>
        <dbReference type="ChEBI" id="CHEBI:15378"/>
        <dbReference type="ChEBI" id="CHEBI:43474"/>
        <dbReference type="ChEBI" id="CHEBI:58405"/>
        <dbReference type="ChEBI" id="CHEBI:60392"/>
        <dbReference type="EC" id="3.6.1.27"/>
    </reaction>
</comment>
<keyword evidence="7 10" id="KW-0472">Membrane</keyword>
<evidence type="ECO:0000313" key="13">
    <source>
        <dbReference type="Proteomes" id="UP000682739"/>
    </source>
</evidence>
<dbReference type="InterPro" id="IPR000326">
    <property type="entry name" value="PAP2/HPO"/>
</dbReference>
<reference evidence="12" key="1">
    <citation type="submission" date="2021-03" db="EMBL/GenBank/DDBJ databases">
        <title>Description of Psychrosphaera ytuae sp. nov. isolated from deep sea sediment of South China Sea.</title>
        <authorList>
            <person name="Zhang J."/>
            <person name="Xu X.-D."/>
        </authorList>
    </citation>
    <scope>NUCLEOTIDE SEQUENCE</scope>
    <source>
        <strain evidence="12">MTZ26</strain>
    </source>
</reference>
<evidence type="ECO:0000313" key="12">
    <source>
        <dbReference type="EMBL" id="QTH62599.1"/>
    </source>
</evidence>
<dbReference type="Pfam" id="PF01569">
    <property type="entry name" value="PAP2"/>
    <property type="match status" value="1"/>
</dbReference>
<keyword evidence="13" id="KW-1185">Reference proteome</keyword>
<feature type="transmembrane region" description="Helical" evidence="10">
    <location>
        <begin position="116"/>
        <end position="145"/>
    </location>
</feature>
<evidence type="ECO:0000256" key="3">
    <source>
        <dbReference type="ARBA" id="ARBA00022475"/>
    </source>
</evidence>
<dbReference type="Gene3D" id="1.20.144.10">
    <property type="entry name" value="Phosphatidic acid phosphatase type 2/haloperoxidase"/>
    <property type="match status" value="1"/>
</dbReference>
<comment type="subcellular location">
    <subcellularLocation>
        <location evidence="1">Cell membrane</location>
        <topology evidence="1">Multi-pass membrane protein</topology>
    </subcellularLocation>
</comment>
<feature type="transmembrane region" description="Helical" evidence="10">
    <location>
        <begin position="157"/>
        <end position="179"/>
    </location>
</feature>
<keyword evidence="6 10" id="KW-1133">Transmembrane helix</keyword>
<evidence type="ECO:0000256" key="5">
    <source>
        <dbReference type="ARBA" id="ARBA00022801"/>
    </source>
</evidence>
<evidence type="ECO:0000256" key="8">
    <source>
        <dbReference type="ARBA" id="ARBA00032707"/>
    </source>
</evidence>
<feature type="transmembrane region" description="Helical" evidence="10">
    <location>
        <begin position="63"/>
        <end position="81"/>
    </location>
</feature>
<evidence type="ECO:0000259" key="11">
    <source>
        <dbReference type="SMART" id="SM00014"/>
    </source>
</evidence>
<dbReference type="SMART" id="SM00014">
    <property type="entry name" value="acidPPc"/>
    <property type="match status" value="1"/>
</dbReference>
<feature type="domain" description="Phosphatidic acid phosphatase type 2/haloperoxidase" evidence="11">
    <location>
        <begin position="66"/>
        <end position="172"/>
    </location>
</feature>
<dbReference type="EMBL" id="CP072110">
    <property type="protein sequence ID" value="QTH62599.1"/>
    <property type="molecule type" value="Genomic_DNA"/>
</dbReference>
<keyword evidence="4 10" id="KW-0812">Transmembrane</keyword>
<protein>
    <recommendedName>
        <fullName evidence="2">undecaprenyl-diphosphate phosphatase</fullName>
        <ecNumber evidence="2">3.6.1.27</ecNumber>
    </recommendedName>
    <alternativeName>
        <fullName evidence="8">Undecaprenyl pyrophosphate phosphatase</fullName>
    </alternativeName>
</protein>
<evidence type="ECO:0000256" key="1">
    <source>
        <dbReference type="ARBA" id="ARBA00004651"/>
    </source>
</evidence>
<dbReference type="AlphaFoldDB" id="A0A975D969"/>
<evidence type="ECO:0000256" key="9">
    <source>
        <dbReference type="ARBA" id="ARBA00047594"/>
    </source>
</evidence>
<dbReference type="PANTHER" id="PTHR14969">
    <property type="entry name" value="SPHINGOSINE-1-PHOSPHATE PHOSPHOHYDROLASE"/>
    <property type="match status" value="1"/>
</dbReference>
<dbReference type="Proteomes" id="UP000682739">
    <property type="component" value="Chromosome"/>
</dbReference>
<keyword evidence="5" id="KW-0378">Hydrolase</keyword>
<dbReference type="InterPro" id="IPR036938">
    <property type="entry name" value="PAP2/HPO_sf"/>
</dbReference>
<dbReference type="SUPFAM" id="SSF48317">
    <property type="entry name" value="Acid phosphatase/Vanadium-dependent haloperoxidase"/>
    <property type="match status" value="1"/>
</dbReference>
<keyword evidence="3" id="KW-1003">Cell membrane</keyword>
<dbReference type="RefSeq" id="WP_208829905.1">
    <property type="nucleotide sequence ID" value="NZ_CP072110.1"/>
</dbReference>
<dbReference type="PANTHER" id="PTHR14969:SF62">
    <property type="entry name" value="DECAPRENYLPHOSPHORYL-5-PHOSPHORIBOSE PHOSPHATASE RV3807C-RELATED"/>
    <property type="match status" value="1"/>
</dbReference>
<gene>
    <name evidence="12" type="ORF">J1N51_07350</name>
</gene>
<dbReference type="GO" id="GO:0050380">
    <property type="term" value="F:undecaprenyl-diphosphatase activity"/>
    <property type="evidence" value="ECO:0007669"/>
    <property type="project" value="UniProtKB-EC"/>
</dbReference>
<evidence type="ECO:0000256" key="2">
    <source>
        <dbReference type="ARBA" id="ARBA00012374"/>
    </source>
</evidence>
<organism evidence="12 13">
    <name type="scientific">Psychrosphaera ytuae</name>
    <dbReference type="NCBI Taxonomy" id="2820710"/>
    <lineage>
        <taxon>Bacteria</taxon>
        <taxon>Pseudomonadati</taxon>
        <taxon>Pseudomonadota</taxon>
        <taxon>Gammaproteobacteria</taxon>
        <taxon>Alteromonadales</taxon>
        <taxon>Pseudoalteromonadaceae</taxon>
        <taxon>Psychrosphaera</taxon>
    </lineage>
</organism>
<accession>A0A975D969</accession>